<dbReference type="InterPro" id="IPR011991">
    <property type="entry name" value="ArsR-like_HTH"/>
</dbReference>
<feature type="domain" description="HTH arsR-type" evidence="4">
    <location>
        <begin position="198"/>
        <end position="269"/>
    </location>
</feature>
<evidence type="ECO:0000256" key="2">
    <source>
        <dbReference type="ARBA" id="ARBA00023125"/>
    </source>
</evidence>
<dbReference type="PANTHER" id="PTHR43132">
    <property type="entry name" value="ARSENICAL RESISTANCE OPERON REPRESSOR ARSR-RELATED"/>
    <property type="match status" value="1"/>
</dbReference>
<dbReference type="CDD" id="cd00090">
    <property type="entry name" value="HTH_ARSR"/>
    <property type="match status" value="1"/>
</dbReference>
<reference evidence="5" key="1">
    <citation type="submission" date="2022-09" db="EMBL/GenBank/DDBJ databases">
        <title>Whole genome shotgun sequence of Streptomyces albidoflavus NBRC 12854.</title>
        <authorList>
            <person name="Komaki H."/>
            <person name="Tamura T."/>
        </authorList>
    </citation>
    <scope>NUCLEOTIDE SEQUENCE</scope>
    <source>
        <strain evidence="5">NBRC 12854</strain>
    </source>
</reference>
<dbReference type="InterPro" id="IPR001845">
    <property type="entry name" value="HTH_ArsR_DNA-bd_dom"/>
</dbReference>
<accession>A0AA37BUJ6</accession>
<keyword evidence="2" id="KW-0238">DNA-binding</keyword>
<evidence type="ECO:0000256" key="3">
    <source>
        <dbReference type="ARBA" id="ARBA00023163"/>
    </source>
</evidence>
<dbReference type="InterPro" id="IPR036390">
    <property type="entry name" value="WH_DNA-bd_sf"/>
</dbReference>
<evidence type="ECO:0000313" key="5">
    <source>
        <dbReference type="EMBL" id="GHI45127.1"/>
    </source>
</evidence>
<name>A0AA37BUJ6_9ACTN</name>
<dbReference type="Proteomes" id="UP001051844">
    <property type="component" value="Unassembled WGS sequence"/>
</dbReference>
<dbReference type="GO" id="GO:0003700">
    <property type="term" value="F:DNA-binding transcription factor activity"/>
    <property type="evidence" value="ECO:0007669"/>
    <property type="project" value="InterPro"/>
</dbReference>
<organism evidence="5 6">
    <name type="scientific">Streptomyces albidoflavus</name>
    <dbReference type="NCBI Taxonomy" id="1886"/>
    <lineage>
        <taxon>Bacteria</taxon>
        <taxon>Bacillati</taxon>
        <taxon>Actinomycetota</taxon>
        <taxon>Actinomycetes</taxon>
        <taxon>Kitasatosporales</taxon>
        <taxon>Streptomycetaceae</taxon>
        <taxon>Streptomyces</taxon>
        <taxon>Streptomyces albidoflavus group</taxon>
    </lineage>
</organism>
<dbReference type="SUPFAM" id="SSF46785">
    <property type="entry name" value="Winged helix' DNA-binding domain"/>
    <property type="match status" value="1"/>
</dbReference>
<evidence type="ECO:0000256" key="1">
    <source>
        <dbReference type="ARBA" id="ARBA00023015"/>
    </source>
</evidence>
<dbReference type="Pfam" id="PF12840">
    <property type="entry name" value="HTH_20"/>
    <property type="match status" value="1"/>
</dbReference>
<dbReference type="EMBL" id="BNDZ01000003">
    <property type="protein sequence ID" value="GHI45127.1"/>
    <property type="molecule type" value="Genomic_DNA"/>
</dbReference>
<gene>
    <name evidence="5" type="ORF">ScoT_13010</name>
</gene>
<proteinExistence type="predicted"/>
<dbReference type="SMART" id="SM00418">
    <property type="entry name" value="HTH_ARSR"/>
    <property type="match status" value="1"/>
</dbReference>
<keyword evidence="1" id="KW-0805">Transcription regulation</keyword>
<dbReference type="InterPro" id="IPR051011">
    <property type="entry name" value="Metal_resp_trans_reg"/>
</dbReference>
<comment type="caution">
    <text evidence="5">The sequence shown here is derived from an EMBL/GenBank/DDBJ whole genome shotgun (WGS) entry which is preliminary data.</text>
</comment>
<evidence type="ECO:0000259" key="4">
    <source>
        <dbReference type="SMART" id="SM00418"/>
    </source>
</evidence>
<dbReference type="InterPro" id="IPR036388">
    <property type="entry name" value="WH-like_DNA-bd_sf"/>
</dbReference>
<protein>
    <recommendedName>
        <fullName evidence="4">HTH arsR-type domain-containing protein</fullName>
    </recommendedName>
</protein>
<dbReference type="GO" id="GO:0003677">
    <property type="term" value="F:DNA binding"/>
    <property type="evidence" value="ECO:0007669"/>
    <property type="project" value="UniProtKB-KW"/>
</dbReference>
<dbReference type="AlphaFoldDB" id="A0AA37BUJ6"/>
<dbReference type="RefSeq" id="WP_165397757.1">
    <property type="nucleotide sequence ID" value="NZ_CP140156.1"/>
</dbReference>
<dbReference type="Gene3D" id="1.10.10.10">
    <property type="entry name" value="Winged helix-like DNA-binding domain superfamily/Winged helix DNA-binding domain"/>
    <property type="match status" value="1"/>
</dbReference>
<dbReference type="PANTHER" id="PTHR43132:SF8">
    <property type="entry name" value="HTH-TYPE TRANSCRIPTIONAL REGULATOR KMTR"/>
    <property type="match status" value="1"/>
</dbReference>
<evidence type="ECO:0000313" key="6">
    <source>
        <dbReference type="Proteomes" id="UP001051844"/>
    </source>
</evidence>
<keyword evidence="3" id="KW-0804">Transcription</keyword>
<sequence length="270" mass="29701">MLEICLGVEDLARIRIIGTLGTAFETHLAWGQLGKQQRDALSEWRRTARIRLRRAGATMAKARSASLVETLTSPLPHEGDVFHTMAVEPFWDRIQRLLKAERDSCGREMLAGGVEHVLNNRHSAIRWEAPVLRVANGRPPRRTALTGQGLTLVPSLFAPHPFLLDDSVGWHGLPILVYNIAPDTEPAAALWQSQEGESALPALLGRTRADVLEALRETRSTGQVADRVHISSPSASKHLTILRRAGFVSTERRQNLAVHSLTPLGEAILG</sequence>